<accession>A0A5N6U9B4</accession>
<protein>
    <submittedName>
        <fullName evidence="1">Uncharacterized protein</fullName>
    </submittedName>
</protein>
<dbReference type="Proteomes" id="UP000325780">
    <property type="component" value="Unassembled WGS sequence"/>
</dbReference>
<organism evidence="1 2">
    <name type="scientific">Aspergillus avenaceus</name>
    <dbReference type="NCBI Taxonomy" id="36643"/>
    <lineage>
        <taxon>Eukaryota</taxon>
        <taxon>Fungi</taxon>
        <taxon>Dikarya</taxon>
        <taxon>Ascomycota</taxon>
        <taxon>Pezizomycotina</taxon>
        <taxon>Eurotiomycetes</taxon>
        <taxon>Eurotiomycetidae</taxon>
        <taxon>Eurotiales</taxon>
        <taxon>Aspergillaceae</taxon>
        <taxon>Aspergillus</taxon>
        <taxon>Aspergillus subgen. Circumdati</taxon>
    </lineage>
</organism>
<evidence type="ECO:0000313" key="1">
    <source>
        <dbReference type="EMBL" id="KAE8155207.1"/>
    </source>
</evidence>
<name>A0A5N6U9B4_ASPAV</name>
<dbReference type="AlphaFoldDB" id="A0A5N6U9B4"/>
<reference evidence="1 2" key="1">
    <citation type="submission" date="2019-04" db="EMBL/GenBank/DDBJ databases">
        <title>Friends and foes A comparative genomics study of 23 Aspergillus species from section Flavi.</title>
        <authorList>
            <consortium name="DOE Joint Genome Institute"/>
            <person name="Kjaerbolling I."/>
            <person name="Vesth T."/>
            <person name="Frisvad J.C."/>
            <person name="Nybo J.L."/>
            <person name="Theobald S."/>
            <person name="Kildgaard S."/>
            <person name="Isbrandt T."/>
            <person name="Kuo A."/>
            <person name="Sato A."/>
            <person name="Lyhne E.K."/>
            <person name="Kogle M.E."/>
            <person name="Wiebenga A."/>
            <person name="Kun R.S."/>
            <person name="Lubbers R.J."/>
            <person name="Makela M.R."/>
            <person name="Barry K."/>
            <person name="Chovatia M."/>
            <person name="Clum A."/>
            <person name="Daum C."/>
            <person name="Haridas S."/>
            <person name="He G."/>
            <person name="LaButti K."/>
            <person name="Lipzen A."/>
            <person name="Mondo S."/>
            <person name="Riley R."/>
            <person name="Salamov A."/>
            <person name="Simmons B.A."/>
            <person name="Magnuson J.K."/>
            <person name="Henrissat B."/>
            <person name="Mortensen U.H."/>
            <person name="Larsen T.O."/>
            <person name="Devries R.P."/>
            <person name="Grigoriev I.V."/>
            <person name="Machida M."/>
            <person name="Baker S.E."/>
            <person name="Andersen M.R."/>
        </authorList>
    </citation>
    <scope>NUCLEOTIDE SEQUENCE [LARGE SCALE GENOMIC DNA]</scope>
    <source>
        <strain evidence="1 2">IBT 18842</strain>
    </source>
</reference>
<proteinExistence type="predicted"/>
<keyword evidence="2" id="KW-1185">Reference proteome</keyword>
<evidence type="ECO:0000313" key="2">
    <source>
        <dbReference type="Proteomes" id="UP000325780"/>
    </source>
</evidence>
<gene>
    <name evidence="1" type="ORF">BDV25DRAFT_135255</name>
</gene>
<sequence>MDIEANTPIFIHNHVDPTRHAVFMASCFFSDNSSSTGMSAYDYSIWLDALSEQCQFSEDEQLLRFKIKRDETEEYGYIHCRWQWYSALAMMHGADDEILFEIVDRDTGENDSNESEDFTL</sequence>
<dbReference type="EMBL" id="ML742024">
    <property type="protein sequence ID" value="KAE8155207.1"/>
    <property type="molecule type" value="Genomic_DNA"/>
</dbReference>